<evidence type="ECO:0000313" key="3">
    <source>
        <dbReference type="Proteomes" id="UP000477083"/>
    </source>
</evidence>
<evidence type="ECO:0000313" key="2">
    <source>
        <dbReference type="EMBL" id="MZQ90657.1"/>
    </source>
</evidence>
<dbReference type="AlphaFoldDB" id="A0A6L8VJX4"/>
<dbReference type="EMBL" id="WWNR01000011">
    <property type="protein sequence ID" value="MZQ90657.1"/>
    <property type="molecule type" value="Genomic_DNA"/>
</dbReference>
<feature type="transmembrane region" description="Helical" evidence="1">
    <location>
        <begin position="147"/>
        <end position="167"/>
    </location>
</feature>
<protein>
    <submittedName>
        <fullName evidence="2">Uncharacterized protein</fullName>
    </submittedName>
</protein>
<organism evidence="2 3">
    <name type="scientific">Frigidibacter albus</name>
    <dbReference type="NCBI Taxonomy" id="1465486"/>
    <lineage>
        <taxon>Bacteria</taxon>
        <taxon>Pseudomonadati</taxon>
        <taxon>Pseudomonadota</taxon>
        <taxon>Alphaproteobacteria</taxon>
        <taxon>Rhodobacterales</taxon>
        <taxon>Paracoccaceae</taxon>
        <taxon>Frigidibacter</taxon>
    </lineage>
</organism>
<dbReference type="SUPFAM" id="SSF56322">
    <property type="entry name" value="ADC synthase"/>
    <property type="match status" value="1"/>
</dbReference>
<feature type="transmembrane region" description="Helical" evidence="1">
    <location>
        <begin position="51"/>
        <end position="83"/>
    </location>
</feature>
<comment type="caution">
    <text evidence="2">The sequence shown here is derived from an EMBL/GenBank/DDBJ whole genome shotgun (WGS) entry which is preliminary data.</text>
</comment>
<evidence type="ECO:0000256" key="1">
    <source>
        <dbReference type="SAM" id="Phobius"/>
    </source>
</evidence>
<proteinExistence type="predicted"/>
<keyword evidence="1" id="KW-1133">Transmembrane helix</keyword>
<accession>A0A6L8VJX4</accession>
<dbReference type="RefSeq" id="WP_161348038.1">
    <property type="nucleotide sequence ID" value="NZ_BMGW01000011.1"/>
</dbReference>
<feature type="transmembrane region" description="Helical" evidence="1">
    <location>
        <begin position="187"/>
        <end position="210"/>
    </location>
</feature>
<name>A0A6L8VJX4_9RHOB</name>
<sequence length="252" mass="28304">MKLPIDGLLPNMTTGFISRVLIVEVYFLLRSGKSPAYFSLTDFLDSYSIEILYVAVFLSLLSGWLIIPIFVGYNVIIGGLAWCGKKILGLFKYEGIPIFSALSQHNRRNSVSVKLASDYAFANADEKLQARVHEYEQKTQESLSNEALAVSNFLLVIMIALISFQTGAPNFLMKVSNFADPLVSGNAYKIVLGFLFLQGVLGRVSSFYLLHAAGHLPPNFFRDENERKKVANWTSELIDRYKPLAREWMDKG</sequence>
<dbReference type="InterPro" id="IPR005801">
    <property type="entry name" value="ADC_synthase"/>
</dbReference>
<feature type="transmembrane region" description="Helical" evidence="1">
    <location>
        <begin position="12"/>
        <end position="31"/>
    </location>
</feature>
<reference evidence="2 3" key="1">
    <citation type="submission" date="2020-01" db="EMBL/GenBank/DDBJ databases">
        <title>Frigidibacter albus SP32T (=CGMCC 1.13995T).</title>
        <authorList>
            <person name="Liao X."/>
        </authorList>
    </citation>
    <scope>NUCLEOTIDE SEQUENCE [LARGE SCALE GENOMIC DNA]</scope>
    <source>
        <strain evidence="2 3">SP32</strain>
    </source>
</reference>
<keyword evidence="3" id="KW-1185">Reference proteome</keyword>
<keyword evidence="1" id="KW-0812">Transmembrane</keyword>
<keyword evidence="1" id="KW-0472">Membrane</keyword>
<dbReference type="Proteomes" id="UP000477083">
    <property type="component" value="Unassembled WGS sequence"/>
</dbReference>
<gene>
    <name evidence="2" type="ORF">GS660_16300</name>
</gene>
<dbReference type="OrthoDB" id="9944911at2"/>